<dbReference type="Gene3D" id="3.10.129.10">
    <property type="entry name" value="Hotdog Thioesterase"/>
    <property type="match status" value="1"/>
</dbReference>
<dbReference type="InterPro" id="IPR029069">
    <property type="entry name" value="HotDog_dom_sf"/>
</dbReference>
<evidence type="ECO:0008006" key="3">
    <source>
        <dbReference type="Google" id="ProtNLM"/>
    </source>
</evidence>
<reference evidence="1 2" key="1">
    <citation type="submission" date="2009-11" db="EMBL/GenBank/DDBJ databases">
        <title>Annotation of Allomyces macrogynus ATCC 38327.</title>
        <authorList>
            <consortium name="The Broad Institute Genome Sequencing Platform"/>
            <person name="Russ C."/>
            <person name="Cuomo C."/>
            <person name="Burger G."/>
            <person name="Gray M.W."/>
            <person name="Holland P.W.H."/>
            <person name="King N."/>
            <person name="Lang F.B.F."/>
            <person name="Roger A.J."/>
            <person name="Ruiz-Trillo I."/>
            <person name="Young S.K."/>
            <person name="Zeng Q."/>
            <person name="Gargeya S."/>
            <person name="Fitzgerald M."/>
            <person name="Haas B."/>
            <person name="Abouelleil A."/>
            <person name="Alvarado L."/>
            <person name="Arachchi H.M."/>
            <person name="Berlin A."/>
            <person name="Chapman S.B."/>
            <person name="Gearin G."/>
            <person name="Goldberg J."/>
            <person name="Griggs A."/>
            <person name="Gujja S."/>
            <person name="Hansen M."/>
            <person name="Heiman D."/>
            <person name="Howarth C."/>
            <person name="Larimer J."/>
            <person name="Lui A."/>
            <person name="MacDonald P.J.P."/>
            <person name="McCowen C."/>
            <person name="Montmayeur A."/>
            <person name="Murphy C."/>
            <person name="Neiman D."/>
            <person name="Pearson M."/>
            <person name="Priest M."/>
            <person name="Roberts A."/>
            <person name="Saif S."/>
            <person name="Shea T."/>
            <person name="Sisk P."/>
            <person name="Stolte C."/>
            <person name="Sykes S."/>
            <person name="Wortman J."/>
            <person name="Nusbaum C."/>
            <person name="Birren B."/>
        </authorList>
    </citation>
    <scope>NUCLEOTIDE SEQUENCE [LARGE SCALE GENOMIC DNA]</scope>
    <source>
        <strain evidence="1 2">ATCC 38327</strain>
    </source>
</reference>
<evidence type="ECO:0000313" key="1">
    <source>
        <dbReference type="EMBL" id="KNE59945.1"/>
    </source>
</evidence>
<evidence type="ECO:0000313" key="2">
    <source>
        <dbReference type="Proteomes" id="UP000054350"/>
    </source>
</evidence>
<dbReference type="SUPFAM" id="SSF54637">
    <property type="entry name" value="Thioesterase/thiol ester dehydrase-isomerase"/>
    <property type="match status" value="1"/>
</dbReference>
<dbReference type="CDD" id="cd03443">
    <property type="entry name" value="PaaI_thioesterase"/>
    <property type="match status" value="1"/>
</dbReference>
<keyword evidence="2" id="KW-1185">Reference proteome</keyword>
<accession>A0A0L0SC09</accession>
<reference evidence="2" key="2">
    <citation type="submission" date="2009-11" db="EMBL/GenBank/DDBJ databases">
        <title>The Genome Sequence of Allomyces macrogynus strain ATCC 38327.</title>
        <authorList>
            <consortium name="The Broad Institute Genome Sequencing Platform"/>
            <person name="Russ C."/>
            <person name="Cuomo C."/>
            <person name="Shea T."/>
            <person name="Young S.K."/>
            <person name="Zeng Q."/>
            <person name="Koehrsen M."/>
            <person name="Haas B."/>
            <person name="Borodovsky M."/>
            <person name="Guigo R."/>
            <person name="Alvarado L."/>
            <person name="Berlin A."/>
            <person name="Borenstein D."/>
            <person name="Chen Z."/>
            <person name="Engels R."/>
            <person name="Freedman E."/>
            <person name="Gellesch M."/>
            <person name="Goldberg J."/>
            <person name="Griggs A."/>
            <person name="Gujja S."/>
            <person name="Heiman D."/>
            <person name="Hepburn T."/>
            <person name="Howarth C."/>
            <person name="Jen D."/>
            <person name="Larson L."/>
            <person name="Lewis B."/>
            <person name="Mehta T."/>
            <person name="Park D."/>
            <person name="Pearson M."/>
            <person name="Roberts A."/>
            <person name="Saif S."/>
            <person name="Shenoy N."/>
            <person name="Sisk P."/>
            <person name="Stolte C."/>
            <person name="Sykes S."/>
            <person name="Walk T."/>
            <person name="White J."/>
            <person name="Yandava C."/>
            <person name="Burger G."/>
            <person name="Gray M.W."/>
            <person name="Holland P.W.H."/>
            <person name="King N."/>
            <person name="Lang F.B.F."/>
            <person name="Roger A.J."/>
            <person name="Ruiz-Trillo I."/>
            <person name="Lander E."/>
            <person name="Nusbaum C."/>
        </authorList>
    </citation>
    <scope>NUCLEOTIDE SEQUENCE [LARGE SCALE GENOMIC DNA]</scope>
    <source>
        <strain evidence="2">ATCC 38327</strain>
    </source>
</reference>
<dbReference type="VEuPathDB" id="FungiDB:AMAG_05392"/>
<sequence length="177" mass="19521">MATTATSALPTALRNLTAAAQRLDFLTLYRQCHRVPFLGPTLFSAFIRYAAPYSASACPRVTQFDLGRCRIELEDRWRLRNPFGSVHALALLNIGELASGMALLSHTQQLGRRAIVTKLSASYHKKARGMVFAECLIPPETVAWLESGEQGAVMVKTELTNLQGELLAVCEAEWTVK</sequence>
<protein>
    <recommendedName>
        <fullName evidence="3">Thioesterase domain-containing protein</fullName>
    </recommendedName>
</protein>
<dbReference type="Proteomes" id="UP000054350">
    <property type="component" value="Unassembled WGS sequence"/>
</dbReference>
<dbReference type="eggNOG" id="ENOG502S7PE">
    <property type="taxonomic scope" value="Eukaryota"/>
</dbReference>
<gene>
    <name evidence="1" type="ORF">AMAG_05392</name>
</gene>
<dbReference type="EMBL" id="GG745335">
    <property type="protein sequence ID" value="KNE59945.1"/>
    <property type="molecule type" value="Genomic_DNA"/>
</dbReference>
<dbReference type="InterPro" id="IPR027961">
    <property type="entry name" value="DUF4442"/>
</dbReference>
<name>A0A0L0SC09_ALLM3</name>
<dbReference type="OrthoDB" id="10255641at2759"/>
<proteinExistence type="predicted"/>
<dbReference type="Pfam" id="PF14539">
    <property type="entry name" value="DUF4442"/>
    <property type="match status" value="1"/>
</dbReference>
<organism evidence="1 2">
    <name type="scientific">Allomyces macrogynus (strain ATCC 38327)</name>
    <name type="common">Allomyces javanicus var. macrogynus</name>
    <dbReference type="NCBI Taxonomy" id="578462"/>
    <lineage>
        <taxon>Eukaryota</taxon>
        <taxon>Fungi</taxon>
        <taxon>Fungi incertae sedis</taxon>
        <taxon>Blastocladiomycota</taxon>
        <taxon>Blastocladiomycetes</taxon>
        <taxon>Blastocladiales</taxon>
        <taxon>Blastocladiaceae</taxon>
        <taxon>Allomyces</taxon>
    </lineage>
</organism>
<dbReference type="AlphaFoldDB" id="A0A0L0SC09"/>